<dbReference type="EMBL" id="RIBS01000003">
    <property type="protein sequence ID" value="RNF84204.1"/>
    <property type="molecule type" value="Genomic_DNA"/>
</dbReference>
<dbReference type="OrthoDB" id="5957580at2"/>
<dbReference type="Gene3D" id="1.25.40.10">
    <property type="entry name" value="Tetratricopeptide repeat domain"/>
    <property type="match status" value="1"/>
</dbReference>
<keyword evidence="1" id="KW-0732">Signal</keyword>
<evidence type="ECO:0000313" key="3">
    <source>
        <dbReference type="Proteomes" id="UP000267049"/>
    </source>
</evidence>
<sequence>MSARRLLRVVAGAATIAALGACAMFPAQPDVADFDVAAAVVLIRAAGSANTAELDVQPLRNPEVEDLREQAQQRQQRGDHGGAAALLDQAIALHPDDPMLLQERAEAALLLRDLAGAETTARRAWQIGTRVGPLCRRHWETVVQIAQARRDAELAMATRHRSAQPVDGGARVALDEARRQRDACTVNAPPRY</sequence>
<reference evidence="2 3" key="1">
    <citation type="submission" date="2018-11" db="EMBL/GenBank/DDBJ databases">
        <title>Lysobacter cryohumiis sp. nov., isolated from soil in the Tianshan Mountains, Xinjiang, China.</title>
        <authorList>
            <person name="Luo Y."/>
            <person name="Sheng H."/>
        </authorList>
    </citation>
    <scope>NUCLEOTIDE SEQUENCE [LARGE SCALE GENOMIC DNA]</scope>
    <source>
        <strain evidence="2 3">ZS60</strain>
    </source>
</reference>
<accession>A0A3M8SY71</accession>
<gene>
    <name evidence="2" type="ORF">EER27_07350</name>
</gene>
<dbReference type="Proteomes" id="UP000267049">
    <property type="component" value="Unassembled WGS sequence"/>
</dbReference>
<dbReference type="RefSeq" id="WP_123087390.1">
    <property type="nucleotide sequence ID" value="NZ_RIBS01000003.1"/>
</dbReference>
<name>A0A3M8SY71_9GAMM</name>
<dbReference type="InterPro" id="IPR011990">
    <property type="entry name" value="TPR-like_helical_dom_sf"/>
</dbReference>
<evidence type="ECO:0000256" key="1">
    <source>
        <dbReference type="SAM" id="SignalP"/>
    </source>
</evidence>
<protein>
    <recommendedName>
        <fullName evidence="4">Tetratricopeptide repeat protein</fullName>
    </recommendedName>
</protein>
<evidence type="ECO:0000313" key="2">
    <source>
        <dbReference type="EMBL" id="RNF84204.1"/>
    </source>
</evidence>
<dbReference type="PROSITE" id="PS51257">
    <property type="entry name" value="PROKAR_LIPOPROTEIN"/>
    <property type="match status" value="1"/>
</dbReference>
<dbReference type="SUPFAM" id="SSF48452">
    <property type="entry name" value="TPR-like"/>
    <property type="match status" value="1"/>
</dbReference>
<proteinExistence type="predicted"/>
<comment type="caution">
    <text evidence="2">The sequence shown here is derived from an EMBL/GenBank/DDBJ whole genome shotgun (WGS) entry which is preliminary data.</text>
</comment>
<feature type="chain" id="PRO_5017983569" description="Tetratricopeptide repeat protein" evidence="1">
    <location>
        <begin position="24"/>
        <end position="192"/>
    </location>
</feature>
<keyword evidence="3" id="KW-1185">Reference proteome</keyword>
<organism evidence="2 3">
    <name type="scientific">Montanilutibacter psychrotolerans</name>
    <dbReference type="NCBI Taxonomy" id="1327343"/>
    <lineage>
        <taxon>Bacteria</taxon>
        <taxon>Pseudomonadati</taxon>
        <taxon>Pseudomonadota</taxon>
        <taxon>Gammaproteobacteria</taxon>
        <taxon>Lysobacterales</taxon>
        <taxon>Lysobacteraceae</taxon>
        <taxon>Montanilutibacter</taxon>
    </lineage>
</organism>
<feature type="signal peptide" evidence="1">
    <location>
        <begin position="1"/>
        <end position="23"/>
    </location>
</feature>
<evidence type="ECO:0008006" key="4">
    <source>
        <dbReference type="Google" id="ProtNLM"/>
    </source>
</evidence>
<dbReference type="AlphaFoldDB" id="A0A3M8SY71"/>